<dbReference type="EMBL" id="CM039432">
    <property type="protein sequence ID" value="KAI4333730.1"/>
    <property type="molecule type" value="Genomic_DNA"/>
</dbReference>
<evidence type="ECO:0000313" key="2">
    <source>
        <dbReference type="Proteomes" id="UP000828941"/>
    </source>
</evidence>
<name>A0ACB9NBD6_BAUVA</name>
<organism evidence="1 2">
    <name type="scientific">Bauhinia variegata</name>
    <name type="common">Purple orchid tree</name>
    <name type="synonym">Phanera variegata</name>
    <dbReference type="NCBI Taxonomy" id="167791"/>
    <lineage>
        <taxon>Eukaryota</taxon>
        <taxon>Viridiplantae</taxon>
        <taxon>Streptophyta</taxon>
        <taxon>Embryophyta</taxon>
        <taxon>Tracheophyta</taxon>
        <taxon>Spermatophyta</taxon>
        <taxon>Magnoliopsida</taxon>
        <taxon>eudicotyledons</taxon>
        <taxon>Gunneridae</taxon>
        <taxon>Pentapetalae</taxon>
        <taxon>rosids</taxon>
        <taxon>fabids</taxon>
        <taxon>Fabales</taxon>
        <taxon>Fabaceae</taxon>
        <taxon>Cercidoideae</taxon>
        <taxon>Cercideae</taxon>
        <taxon>Bauhiniinae</taxon>
        <taxon>Bauhinia</taxon>
    </lineage>
</organism>
<sequence>MEKDAMTPFKHLKRYTRAAQKEVDFLLLGGDLFHANKPSRSTLVKAIEILRRYSLNDRSVQFQIVRDQTVNFQNAFGHVNYEDPHFNVGLPVFSIHGNHDDPAGVKMEILPVNNLDIALRNLVNKDDKMAFYSSVQYNLEETRGLRYLRFEDEEIILKVGDCLEERVNERSFRSKDTTQFDAGNKSFEDFQSRGSSKAPRDVTDVNRTSTPERSRGRGRGGGSSTLKQTTLDASLGFRHSERLKTRTRIGSDAVEKILHYPFSQFGSASAAATTAIRSVLMMEITLILLKVKSLKRLTTVRKMNLNQDVKGLLPREEMTTTIIPERDFNTSQPRVAKGYGALGR</sequence>
<gene>
    <name evidence="1" type="ORF">L6164_018500</name>
</gene>
<comment type="caution">
    <text evidence="1">The sequence shown here is derived from an EMBL/GenBank/DDBJ whole genome shotgun (WGS) entry which is preliminary data.</text>
</comment>
<keyword evidence="2" id="KW-1185">Reference proteome</keyword>
<dbReference type="Proteomes" id="UP000828941">
    <property type="component" value="Chromosome 7"/>
</dbReference>
<reference evidence="1 2" key="1">
    <citation type="journal article" date="2022" name="DNA Res.">
        <title>Chromosomal-level genome assembly of the orchid tree Bauhinia variegata (Leguminosae; Cercidoideae) supports the allotetraploid origin hypothesis of Bauhinia.</title>
        <authorList>
            <person name="Zhong Y."/>
            <person name="Chen Y."/>
            <person name="Zheng D."/>
            <person name="Pang J."/>
            <person name="Liu Y."/>
            <person name="Luo S."/>
            <person name="Meng S."/>
            <person name="Qian L."/>
            <person name="Wei D."/>
            <person name="Dai S."/>
            <person name="Zhou R."/>
        </authorList>
    </citation>
    <scope>NUCLEOTIDE SEQUENCE [LARGE SCALE GENOMIC DNA]</scope>
    <source>
        <strain evidence="1">BV-YZ2020</strain>
    </source>
</reference>
<protein>
    <submittedName>
        <fullName evidence="1">Uncharacterized protein</fullName>
    </submittedName>
</protein>
<evidence type="ECO:0000313" key="1">
    <source>
        <dbReference type="EMBL" id="KAI4333730.1"/>
    </source>
</evidence>
<proteinExistence type="predicted"/>
<accession>A0ACB9NBD6</accession>